<dbReference type="InParanoid" id="A0A151Z9R6"/>
<gene>
    <name evidence="2" type="ORF">DLAC_09309</name>
</gene>
<dbReference type="GO" id="GO:0016787">
    <property type="term" value="F:hydrolase activity"/>
    <property type="evidence" value="ECO:0007669"/>
    <property type="project" value="InterPro"/>
</dbReference>
<dbReference type="InterPro" id="IPR051049">
    <property type="entry name" value="Dienelactone_hydrolase-like"/>
</dbReference>
<dbReference type="PANTHER" id="PTHR46623:SF10">
    <property type="entry name" value="CARBOXYMETHYLENEBUTENOLIDASE HOMOLOG"/>
    <property type="match status" value="1"/>
</dbReference>
<dbReference type="AlphaFoldDB" id="A0A151Z9R6"/>
<accession>A0A151Z9R6</accession>
<evidence type="ECO:0000259" key="1">
    <source>
        <dbReference type="Pfam" id="PF01738"/>
    </source>
</evidence>
<dbReference type="SUPFAM" id="SSF53474">
    <property type="entry name" value="alpha/beta-Hydrolases"/>
    <property type="match status" value="1"/>
</dbReference>
<protein>
    <submittedName>
        <fullName evidence="2">Carboxymethylenebutenolidase like protein</fullName>
    </submittedName>
</protein>
<dbReference type="PANTHER" id="PTHR46623">
    <property type="entry name" value="CARBOXYMETHYLENEBUTENOLIDASE-RELATED"/>
    <property type="match status" value="1"/>
</dbReference>
<dbReference type="InterPro" id="IPR002925">
    <property type="entry name" value="Dienelactn_hydro"/>
</dbReference>
<dbReference type="EMBL" id="LODT01000037">
    <property type="protein sequence ID" value="KYQ90673.1"/>
    <property type="molecule type" value="Genomic_DNA"/>
</dbReference>
<dbReference type="Pfam" id="PF01738">
    <property type="entry name" value="DLH"/>
    <property type="match status" value="1"/>
</dbReference>
<proteinExistence type="predicted"/>
<dbReference type="Gene3D" id="3.40.50.1820">
    <property type="entry name" value="alpha/beta hydrolase"/>
    <property type="match status" value="1"/>
</dbReference>
<evidence type="ECO:0000313" key="3">
    <source>
        <dbReference type="Proteomes" id="UP000076078"/>
    </source>
</evidence>
<dbReference type="STRING" id="361077.A0A151Z9R6"/>
<reference evidence="2 3" key="1">
    <citation type="submission" date="2015-12" db="EMBL/GenBank/DDBJ databases">
        <title>Dictyostelia acquired genes for synthesis and detection of signals that induce cell-type specialization by lateral gene transfer from prokaryotes.</title>
        <authorList>
            <person name="Gloeckner G."/>
            <person name="Schaap P."/>
        </authorList>
    </citation>
    <scope>NUCLEOTIDE SEQUENCE [LARGE SCALE GENOMIC DNA]</scope>
    <source>
        <strain evidence="2 3">TK</strain>
    </source>
</reference>
<organism evidence="2 3">
    <name type="scientific">Tieghemostelium lacteum</name>
    <name type="common">Slime mold</name>
    <name type="synonym">Dictyostelium lacteum</name>
    <dbReference type="NCBI Taxonomy" id="361077"/>
    <lineage>
        <taxon>Eukaryota</taxon>
        <taxon>Amoebozoa</taxon>
        <taxon>Evosea</taxon>
        <taxon>Eumycetozoa</taxon>
        <taxon>Dictyostelia</taxon>
        <taxon>Dictyosteliales</taxon>
        <taxon>Raperosteliaceae</taxon>
        <taxon>Tieghemostelium</taxon>
    </lineage>
</organism>
<feature type="domain" description="Dienelactone hydrolase" evidence="1">
    <location>
        <begin position="29"/>
        <end position="265"/>
    </location>
</feature>
<dbReference type="InterPro" id="IPR029058">
    <property type="entry name" value="AB_hydrolase_fold"/>
</dbReference>
<dbReference type="Proteomes" id="UP000076078">
    <property type="component" value="Unassembled WGS sequence"/>
</dbReference>
<sequence>MSSDNNNNNNSYSNVVLTQIPMKCGKSCDTYISQPKGEHKDGSLPVVFLLMDAFGLRARIYEMADHIASQGYYVIAPNLFFREGPTPLIRDLEKLKSPETIGDVICQIRCVAGKANKHEILGDVIELFDFIKTQKQCRPLSEKGLGVVGYCFGGAVASLAASRSKDVVATASYHAGNLVSDKEDSIHLEYKNITGEIYFGHADNDKSMTPEQIKVIEDQCTANKIKFKSELYAGAAHGWTMSDTLMWNEPACNKHWETLFDLFKRNL</sequence>
<keyword evidence="3" id="KW-1185">Reference proteome</keyword>
<comment type="caution">
    <text evidence="2">The sequence shown here is derived from an EMBL/GenBank/DDBJ whole genome shotgun (WGS) entry which is preliminary data.</text>
</comment>
<dbReference type="OMA" id="EHTIEWY"/>
<evidence type="ECO:0000313" key="2">
    <source>
        <dbReference type="EMBL" id="KYQ90673.1"/>
    </source>
</evidence>
<name>A0A151Z9R6_TIELA</name>
<dbReference type="FunCoup" id="A0A151Z9R6">
    <property type="interactions" value="4"/>
</dbReference>
<dbReference type="OrthoDB" id="17560at2759"/>